<evidence type="ECO:0000256" key="2">
    <source>
        <dbReference type="ARBA" id="ARBA00022801"/>
    </source>
</evidence>
<dbReference type="PROSITE" id="PS50240">
    <property type="entry name" value="TRYPSIN_DOM"/>
    <property type="match status" value="1"/>
</dbReference>
<dbReference type="PRINTS" id="PR00722">
    <property type="entry name" value="CHYMOTRYPSIN"/>
</dbReference>
<dbReference type="GO" id="GO:0004252">
    <property type="term" value="F:serine-type endopeptidase activity"/>
    <property type="evidence" value="ECO:0007669"/>
    <property type="project" value="InterPro"/>
</dbReference>
<dbReference type="SUPFAM" id="SSF50494">
    <property type="entry name" value="Trypsin-like serine proteases"/>
    <property type="match status" value="1"/>
</dbReference>
<evidence type="ECO:0000256" key="4">
    <source>
        <dbReference type="ARBA" id="ARBA00023157"/>
    </source>
</evidence>
<keyword evidence="1" id="KW-0645">Protease</keyword>
<accession>G3WF48</accession>
<keyword evidence="4" id="KW-1015">Disulfide bond</keyword>
<organism evidence="6 7">
    <name type="scientific">Sarcophilus harrisii</name>
    <name type="common">Tasmanian devil</name>
    <name type="synonym">Sarcophilus laniarius</name>
    <dbReference type="NCBI Taxonomy" id="9305"/>
    <lineage>
        <taxon>Eukaryota</taxon>
        <taxon>Metazoa</taxon>
        <taxon>Chordata</taxon>
        <taxon>Craniata</taxon>
        <taxon>Vertebrata</taxon>
        <taxon>Euteleostomi</taxon>
        <taxon>Mammalia</taxon>
        <taxon>Metatheria</taxon>
        <taxon>Dasyuromorphia</taxon>
        <taxon>Dasyuridae</taxon>
        <taxon>Sarcophilus</taxon>
    </lineage>
</organism>
<feature type="domain" description="Peptidase S1" evidence="5">
    <location>
        <begin position="3"/>
        <end position="238"/>
    </location>
</feature>
<evidence type="ECO:0000256" key="1">
    <source>
        <dbReference type="ARBA" id="ARBA00022670"/>
    </source>
</evidence>
<dbReference type="HOGENOM" id="CLU_006842_0_4_1"/>
<dbReference type="GO" id="GO:0006508">
    <property type="term" value="P:proteolysis"/>
    <property type="evidence" value="ECO:0007669"/>
    <property type="project" value="UniProtKB-KW"/>
</dbReference>
<dbReference type="InterPro" id="IPR001254">
    <property type="entry name" value="Trypsin_dom"/>
</dbReference>
<dbReference type="InterPro" id="IPR009003">
    <property type="entry name" value="Peptidase_S1_PA"/>
</dbReference>
<evidence type="ECO:0000313" key="6">
    <source>
        <dbReference type="Ensembl" id="ENSSHAP00000014053.2"/>
    </source>
</evidence>
<dbReference type="Ensembl" id="ENSSHAT00000014170.2">
    <property type="protein sequence ID" value="ENSSHAP00000014053.2"/>
    <property type="gene ID" value="ENSSHAG00000012012.2"/>
</dbReference>
<dbReference type="FunFam" id="2.40.10.10:FF:000003">
    <property type="entry name" value="Transmembrane serine protease 3"/>
    <property type="match status" value="1"/>
</dbReference>
<dbReference type="InterPro" id="IPR043504">
    <property type="entry name" value="Peptidase_S1_PA_chymotrypsin"/>
</dbReference>
<dbReference type="InterPro" id="IPR001314">
    <property type="entry name" value="Peptidase_S1A"/>
</dbReference>
<dbReference type="InParanoid" id="G3WF48"/>
<dbReference type="STRING" id="9305.ENSSHAP00000014053"/>
<dbReference type="SMART" id="SM00020">
    <property type="entry name" value="Tryp_SPc"/>
    <property type="match status" value="1"/>
</dbReference>
<dbReference type="InterPro" id="IPR033116">
    <property type="entry name" value="TRYPSIN_SER"/>
</dbReference>
<dbReference type="PROSITE" id="PS00135">
    <property type="entry name" value="TRYPSIN_SER"/>
    <property type="match status" value="1"/>
</dbReference>
<keyword evidence="3" id="KW-0720">Serine protease</keyword>
<sequence>SRIVGGQPAAARSWPWQVSLQIAAEHLCGGTVIGKSWVITAAHLGWLCCFNICMSELQLRTESAVTCYWKRSIKHILIHPAFDRTTMDNDIALLQMTEPFQFNHYVHPVCLPKKGQEIPSSSMCVVTGWGTDNLDGEKSNKLQQLEVPILDSDVCQEYYQNLSVGVSQRMFCAGFPSKGDKDSCSGDSGGPLVCSLEDSGLYALFGITSWGFGCGRINYPGVYTSVTVFTDWIKQHINDTGMYRMHFVAGKLYTCSALSFLAFIGNT</sequence>
<keyword evidence="2" id="KW-0378">Hydrolase</keyword>
<dbReference type="Pfam" id="PF00089">
    <property type="entry name" value="Trypsin"/>
    <property type="match status" value="1"/>
</dbReference>
<reference evidence="6 7" key="1">
    <citation type="journal article" date="2011" name="Proc. Natl. Acad. Sci. U.S.A.">
        <title>Genetic diversity and population structure of the endangered marsupial Sarcophilus harrisii (Tasmanian devil).</title>
        <authorList>
            <person name="Miller W."/>
            <person name="Hayes V.M."/>
            <person name="Ratan A."/>
            <person name="Petersen D.C."/>
            <person name="Wittekindt N.E."/>
            <person name="Miller J."/>
            <person name="Walenz B."/>
            <person name="Knight J."/>
            <person name="Qi J."/>
            <person name="Zhao F."/>
            <person name="Wang Q."/>
            <person name="Bedoya-Reina O.C."/>
            <person name="Katiyar N."/>
            <person name="Tomsho L.P."/>
            <person name="Kasson L.M."/>
            <person name="Hardie R.A."/>
            <person name="Woodbridge P."/>
            <person name="Tindall E.A."/>
            <person name="Bertelsen M.F."/>
            <person name="Dixon D."/>
            <person name="Pyecroft S."/>
            <person name="Helgen K.M."/>
            <person name="Lesk A.M."/>
            <person name="Pringle T.H."/>
            <person name="Patterson N."/>
            <person name="Zhang Y."/>
            <person name="Kreiss A."/>
            <person name="Woods G.M."/>
            <person name="Jones M.E."/>
            <person name="Schuster S.C."/>
        </authorList>
    </citation>
    <scope>NUCLEOTIDE SEQUENCE [LARGE SCALE GENOMIC DNA]</scope>
</reference>
<reference evidence="6" key="3">
    <citation type="submission" date="2025-09" db="UniProtKB">
        <authorList>
            <consortium name="Ensembl"/>
        </authorList>
    </citation>
    <scope>IDENTIFICATION</scope>
</reference>
<proteinExistence type="predicted"/>
<dbReference type="AlphaFoldDB" id="G3WF48"/>
<name>G3WF48_SARHA</name>
<dbReference type="eggNOG" id="KOG3627">
    <property type="taxonomic scope" value="Eukaryota"/>
</dbReference>
<protein>
    <recommendedName>
        <fullName evidence="5">Peptidase S1 domain-containing protein</fullName>
    </recommendedName>
</protein>
<evidence type="ECO:0000259" key="5">
    <source>
        <dbReference type="PROSITE" id="PS50240"/>
    </source>
</evidence>
<dbReference type="Gene3D" id="2.40.10.10">
    <property type="entry name" value="Trypsin-like serine proteases"/>
    <property type="match status" value="3"/>
</dbReference>
<dbReference type="Proteomes" id="UP000007648">
    <property type="component" value="Unassembled WGS sequence"/>
</dbReference>
<reference evidence="6" key="2">
    <citation type="submission" date="2025-08" db="UniProtKB">
        <authorList>
            <consortium name="Ensembl"/>
        </authorList>
    </citation>
    <scope>IDENTIFICATION</scope>
</reference>
<dbReference type="PANTHER" id="PTHR24252:SF7">
    <property type="entry name" value="HYALIN"/>
    <property type="match status" value="1"/>
</dbReference>
<dbReference type="GeneTree" id="ENSGT00940000162823"/>
<evidence type="ECO:0000256" key="3">
    <source>
        <dbReference type="ARBA" id="ARBA00022825"/>
    </source>
</evidence>
<keyword evidence="7" id="KW-1185">Reference proteome</keyword>
<evidence type="ECO:0000313" key="7">
    <source>
        <dbReference type="Proteomes" id="UP000007648"/>
    </source>
</evidence>
<dbReference type="PANTHER" id="PTHR24252">
    <property type="entry name" value="ACROSIN-RELATED"/>
    <property type="match status" value="1"/>
</dbReference>
<dbReference type="CDD" id="cd00190">
    <property type="entry name" value="Tryp_SPc"/>
    <property type="match status" value="1"/>
</dbReference>